<evidence type="ECO:0000313" key="2">
    <source>
        <dbReference type="EMBL" id="QJA71726.1"/>
    </source>
</evidence>
<reference evidence="1" key="1">
    <citation type="submission" date="2020-03" db="EMBL/GenBank/DDBJ databases">
        <title>The deep terrestrial virosphere.</title>
        <authorList>
            <person name="Holmfeldt K."/>
            <person name="Nilsson E."/>
            <person name="Simone D."/>
            <person name="Lopez-Fernandez M."/>
            <person name="Wu X."/>
            <person name="de Brujin I."/>
            <person name="Lundin D."/>
            <person name="Andersson A."/>
            <person name="Bertilsson S."/>
            <person name="Dopson M."/>
        </authorList>
    </citation>
    <scope>NUCLEOTIDE SEQUENCE</scope>
    <source>
        <strain evidence="2">MM415A03078</strain>
        <strain evidence="1">MM415B01557</strain>
    </source>
</reference>
<sequence>MKITNKTRAKNIEELLVKHLDYLIDRYGYIPNSLTIERNNDDRGMCDSKNNIYIYPDKYETKQSLKWLLTHEYVHLIVNSNRPLHIYLYNTSPDIMIYSDKAYIMEDFLANAIATLEVGGYYGKIWYEKRKNKV</sequence>
<accession>A0A6M3IK92</accession>
<gene>
    <name evidence="2" type="ORF">MM415A03078_0004</name>
    <name evidence="1" type="ORF">MM415B01557_0019</name>
</gene>
<protein>
    <submittedName>
        <fullName evidence="1">Uncharacterized protein</fullName>
    </submittedName>
</protein>
<dbReference type="EMBL" id="MT141293">
    <property type="protein sequence ID" value="QJA57823.1"/>
    <property type="molecule type" value="Genomic_DNA"/>
</dbReference>
<name>A0A6M3IK92_9ZZZZ</name>
<evidence type="ECO:0000313" key="1">
    <source>
        <dbReference type="EMBL" id="QJA57823.1"/>
    </source>
</evidence>
<organism evidence="1">
    <name type="scientific">viral metagenome</name>
    <dbReference type="NCBI Taxonomy" id="1070528"/>
    <lineage>
        <taxon>unclassified sequences</taxon>
        <taxon>metagenomes</taxon>
        <taxon>organismal metagenomes</taxon>
    </lineage>
</organism>
<proteinExistence type="predicted"/>
<dbReference type="EMBL" id="MT141895">
    <property type="protein sequence ID" value="QJA71726.1"/>
    <property type="molecule type" value="Genomic_DNA"/>
</dbReference>
<dbReference type="AlphaFoldDB" id="A0A6M3IK92"/>